<keyword evidence="1" id="KW-1185">Reference proteome</keyword>
<dbReference type="GeneID" id="119635767"/>
<sequence length="97" mass="11393">MSRRFVPPCEPYRPPPQIQELLDRQAEKRKLKRTAQLPKRNWIQRNPRLFQIGFITTSMLILFSKPLYDIFIAEPIQEPKFKKDGNGVRAQSQPTSA</sequence>
<organism evidence="1 2">
    <name type="scientific">Glossina fuscipes</name>
    <dbReference type="NCBI Taxonomy" id="7396"/>
    <lineage>
        <taxon>Eukaryota</taxon>
        <taxon>Metazoa</taxon>
        <taxon>Ecdysozoa</taxon>
        <taxon>Arthropoda</taxon>
        <taxon>Hexapoda</taxon>
        <taxon>Insecta</taxon>
        <taxon>Pterygota</taxon>
        <taxon>Neoptera</taxon>
        <taxon>Endopterygota</taxon>
        <taxon>Diptera</taxon>
        <taxon>Brachycera</taxon>
        <taxon>Muscomorpha</taxon>
        <taxon>Hippoboscoidea</taxon>
        <taxon>Glossinidae</taxon>
        <taxon>Glossina</taxon>
    </lineage>
</organism>
<dbReference type="AlphaFoldDB" id="A0A8U0WL80"/>
<accession>A0A8U0WL80</accession>
<evidence type="ECO:0000313" key="1">
    <source>
        <dbReference type="Proteomes" id="UP000092443"/>
    </source>
</evidence>
<proteinExistence type="predicted"/>
<dbReference type="KEGG" id="gfs:119635767"/>
<evidence type="ECO:0000313" key="2">
    <source>
        <dbReference type="RefSeq" id="XP_037886697.1"/>
    </source>
</evidence>
<name>A0A8U0WL80_9MUSC</name>
<dbReference type="Proteomes" id="UP000092443">
    <property type="component" value="Unplaced"/>
</dbReference>
<dbReference type="RefSeq" id="XP_037886697.1">
    <property type="nucleotide sequence ID" value="XM_038030769.1"/>
</dbReference>
<reference evidence="2" key="1">
    <citation type="submission" date="2025-08" db="UniProtKB">
        <authorList>
            <consortium name="RefSeq"/>
        </authorList>
    </citation>
    <scope>IDENTIFICATION</scope>
    <source>
        <tissue evidence="2">Whole body pupa</tissue>
    </source>
</reference>
<protein>
    <submittedName>
        <fullName evidence="2">Uncharacterized protein LOC119635767</fullName>
    </submittedName>
</protein>
<gene>
    <name evidence="2" type="primary">LOC119635767</name>
</gene>